<dbReference type="Proteomes" id="UP000012081">
    <property type="component" value="Unassembled WGS sequence"/>
</dbReference>
<dbReference type="PATRIC" id="fig|1300222.3.peg.2310"/>
<organism evidence="1 2">
    <name type="scientific">Brevibacillus borstelensis AK1</name>
    <dbReference type="NCBI Taxonomy" id="1300222"/>
    <lineage>
        <taxon>Bacteria</taxon>
        <taxon>Bacillati</taxon>
        <taxon>Bacillota</taxon>
        <taxon>Bacilli</taxon>
        <taxon>Bacillales</taxon>
        <taxon>Paenibacillaceae</taxon>
        <taxon>Brevibacillus</taxon>
    </lineage>
</organism>
<dbReference type="STRING" id="1300222.I532_11104"/>
<reference evidence="1 2" key="1">
    <citation type="submission" date="2013-03" db="EMBL/GenBank/DDBJ databases">
        <title>Assembly of a new bacterial strain Brevibacillus borstelensis AK1.</title>
        <authorList>
            <person name="Rajan I."/>
            <person name="PoliReddy D."/>
            <person name="Sugumar T."/>
            <person name="Rathinam K."/>
            <person name="Alqarawi S."/>
            <person name="Khalil A.B."/>
            <person name="Sivakumar N."/>
        </authorList>
    </citation>
    <scope>NUCLEOTIDE SEQUENCE [LARGE SCALE GENOMIC DNA]</scope>
    <source>
        <strain evidence="1 2">AK1</strain>
    </source>
</reference>
<evidence type="ECO:0000313" key="2">
    <source>
        <dbReference type="Proteomes" id="UP000012081"/>
    </source>
</evidence>
<accession>M8DYU8</accession>
<sequence length="42" mass="4718">MKKLRKLTSDFFASLSALHVAGVLKGGFLYEPIPPSQREKQQ</sequence>
<proteinExistence type="predicted"/>
<evidence type="ECO:0000313" key="1">
    <source>
        <dbReference type="EMBL" id="EMT52196.1"/>
    </source>
</evidence>
<comment type="caution">
    <text evidence="1">The sequence shown here is derived from an EMBL/GenBank/DDBJ whole genome shotgun (WGS) entry which is preliminary data.</text>
</comment>
<gene>
    <name evidence="1" type="ORF">I532_11104</name>
</gene>
<keyword evidence="2" id="KW-1185">Reference proteome</keyword>
<protein>
    <submittedName>
        <fullName evidence="1">Uncharacterized protein</fullName>
    </submittedName>
</protein>
<name>M8DYU8_9BACL</name>
<dbReference type="EMBL" id="APBN01000004">
    <property type="protein sequence ID" value="EMT52196.1"/>
    <property type="molecule type" value="Genomic_DNA"/>
</dbReference>
<dbReference type="AlphaFoldDB" id="M8DYU8"/>